<dbReference type="PROSITE" id="PS50090">
    <property type="entry name" value="MYB_LIKE"/>
    <property type="match status" value="1"/>
</dbReference>
<accession>A0A438GGB8</accession>
<keyword evidence="3" id="KW-0805">Transcription regulation</keyword>
<dbReference type="SMART" id="SM00717">
    <property type="entry name" value="SANT"/>
    <property type="match status" value="1"/>
</dbReference>
<evidence type="ECO:0000259" key="8">
    <source>
        <dbReference type="PROSITE" id="PS51294"/>
    </source>
</evidence>
<dbReference type="EMBL" id="QGNW01000443">
    <property type="protein sequence ID" value="RVW71249.1"/>
    <property type="molecule type" value="Genomic_DNA"/>
</dbReference>
<evidence type="ECO:0000313" key="10">
    <source>
        <dbReference type="Proteomes" id="UP000288805"/>
    </source>
</evidence>
<keyword evidence="5" id="KW-0804">Transcription</keyword>
<dbReference type="Proteomes" id="UP000288805">
    <property type="component" value="Unassembled WGS sequence"/>
</dbReference>
<dbReference type="InterPro" id="IPR001005">
    <property type="entry name" value="SANT/Myb"/>
</dbReference>
<dbReference type="InterPro" id="IPR051953">
    <property type="entry name" value="Plant_SW-associated_TFs"/>
</dbReference>
<evidence type="ECO:0000259" key="7">
    <source>
        <dbReference type="PROSITE" id="PS50090"/>
    </source>
</evidence>
<evidence type="ECO:0000313" key="9">
    <source>
        <dbReference type="EMBL" id="RVW71249.1"/>
    </source>
</evidence>
<dbReference type="CDD" id="cd00167">
    <property type="entry name" value="SANT"/>
    <property type="match status" value="1"/>
</dbReference>
<dbReference type="PROSITE" id="PS51294">
    <property type="entry name" value="HTH_MYB"/>
    <property type="match status" value="1"/>
</dbReference>
<dbReference type="InterPro" id="IPR009057">
    <property type="entry name" value="Homeodomain-like_sf"/>
</dbReference>
<organism evidence="9 10">
    <name type="scientific">Vitis vinifera</name>
    <name type="common">Grape</name>
    <dbReference type="NCBI Taxonomy" id="29760"/>
    <lineage>
        <taxon>Eukaryota</taxon>
        <taxon>Viridiplantae</taxon>
        <taxon>Streptophyta</taxon>
        <taxon>Embryophyta</taxon>
        <taxon>Tracheophyta</taxon>
        <taxon>Spermatophyta</taxon>
        <taxon>Magnoliopsida</taxon>
        <taxon>eudicotyledons</taxon>
        <taxon>Gunneridae</taxon>
        <taxon>Pentapetalae</taxon>
        <taxon>rosids</taxon>
        <taxon>Vitales</taxon>
        <taxon>Vitaceae</taxon>
        <taxon>Viteae</taxon>
        <taxon>Vitis</taxon>
    </lineage>
</organism>
<evidence type="ECO:0000256" key="5">
    <source>
        <dbReference type="ARBA" id="ARBA00023163"/>
    </source>
</evidence>
<name>A0A438GGB8_VITVI</name>
<gene>
    <name evidence="9" type="primary">MYB13</name>
    <name evidence="9" type="ORF">CK203_058812</name>
</gene>
<evidence type="ECO:0000256" key="6">
    <source>
        <dbReference type="ARBA" id="ARBA00023242"/>
    </source>
</evidence>
<dbReference type="Gene3D" id="1.10.10.60">
    <property type="entry name" value="Homeodomain-like"/>
    <property type="match status" value="1"/>
</dbReference>
<feature type="domain" description="Myb-like" evidence="7">
    <location>
        <begin position="110"/>
        <end position="166"/>
    </location>
</feature>
<keyword evidence="2" id="KW-0677">Repeat</keyword>
<dbReference type="Pfam" id="PF00249">
    <property type="entry name" value="Myb_DNA-binding"/>
    <property type="match status" value="1"/>
</dbReference>
<evidence type="ECO:0000256" key="4">
    <source>
        <dbReference type="ARBA" id="ARBA00023125"/>
    </source>
</evidence>
<dbReference type="InterPro" id="IPR017930">
    <property type="entry name" value="Myb_dom"/>
</dbReference>
<dbReference type="GO" id="GO:0003677">
    <property type="term" value="F:DNA binding"/>
    <property type="evidence" value="ECO:0007669"/>
    <property type="project" value="UniProtKB-KW"/>
</dbReference>
<evidence type="ECO:0000256" key="1">
    <source>
        <dbReference type="ARBA" id="ARBA00004123"/>
    </source>
</evidence>
<dbReference type="PANTHER" id="PTHR47997:SF34">
    <property type="entry name" value="TRANSCRIPTION FACTOR MYB86-LIKE"/>
    <property type="match status" value="1"/>
</dbReference>
<evidence type="ECO:0000256" key="3">
    <source>
        <dbReference type="ARBA" id="ARBA00023015"/>
    </source>
</evidence>
<feature type="domain" description="HTH myb-type" evidence="8">
    <location>
        <begin position="110"/>
        <end position="170"/>
    </location>
</feature>
<dbReference type="PANTHER" id="PTHR47997">
    <property type="entry name" value="MYB DOMAIN PROTEIN 55"/>
    <property type="match status" value="1"/>
</dbReference>
<comment type="subcellular location">
    <subcellularLocation>
        <location evidence="1">Nucleus</location>
    </subcellularLocation>
</comment>
<keyword evidence="4" id="KW-0238">DNA-binding</keyword>
<dbReference type="SUPFAM" id="SSF46689">
    <property type="entry name" value="Homeodomain-like"/>
    <property type="match status" value="1"/>
</dbReference>
<comment type="caution">
    <text evidence="9">The sequence shown here is derived from an EMBL/GenBank/DDBJ whole genome shotgun (WGS) entry which is preliminary data.</text>
</comment>
<proteinExistence type="predicted"/>
<protein>
    <submittedName>
        <fullName evidence="9">Transcription factor MYB13</fullName>
    </submittedName>
</protein>
<sequence length="414" mass="47311">MCNEKISTQDCPKASLLNETASVYLKLITQNQLSSVNFTSVRLKLITRNTLFWKSMMVRPEEQTPRWTTKEEDQRVFECQCRNPDPDIATLTGLSGSGKSCRERWNNDLDSNVQRGNFSQEEDDRHHLLPVALWELFVLYCSWESIAAHLPGRTDNDVKNRWYSHLKKQIWRSTDENILDPQSSTRDQPHATQLFHLNHNINPNTSLSSIPTPVSASQEITSPWGDYFEFEPTQLFHLNHNIDPNASSSLIPTPVSASQEITNPWPTSELVYPEFPRGISRVMMRLSITLSGRLLWPTQNFQGVSPDDDETIHDSFGGDYFGFEPTQLFDFNHNIDPNASSGSIPPPVSTSQEIANPWSTSELAYPEFPRGYLLSDDETIHRSFRGDYFEPWISGPFSASLESKFMPTENVTRF</sequence>
<dbReference type="GO" id="GO:0005634">
    <property type="term" value="C:nucleus"/>
    <property type="evidence" value="ECO:0007669"/>
    <property type="project" value="UniProtKB-SubCell"/>
</dbReference>
<evidence type="ECO:0000256" key="2">
    <source>
        <dbReference type="ARBA" id="ARBA00022737"/>
    </source>
</evidence>
<dbReference type="AlphaFoldDB" id="A0A438GGB8"/>
<dbReference type="Pfam" id="PF13921">
    <property type="entry name" value="Myb_DNA-bind_6"/>
    <property type="match status" value="1"/>
</dbReference>
<keyword evidence="6" id="KW-0539">Nucleus</keyword>
<reference evidence="9 10" key="1">
    <citation type="journal article" date="2018" name="PLoS Genet.">
        <title>Population sequencing reveals clonal diversity and ancestral inbreeding in the grapevine cultivar Chardonnay.</title>
        <authorList>
            <person name="Roach M.J."/>
            <person name="Johnson D.L."/>
            <person name="Bohlmann J."/>
            <person name="van Vuuren H.J."/>
            <person name="Jones S.J."/>
            <person name="Pretorius I.S."/>
            <person name="Schmidt S.A."/>
            <person name="Borneman A.R."/>
        </authorList>
    </citation>
    <scope>NUCLEOTIDE SEQUENCE [LARGE SCALE GENOMIC DNA]</scope>
    <source>
        <strain evidence="10">cv. Chardonnay</strain>
        <tissue evidence="9">Leaf</tissue>
    </source>
</reference>